<name>R7QQ75_CHOCR</name>
<dbReference type="KEGG" id="ccp:CHC_T00006879001"/>
<reference evidence="2" key="1">
    <citation type="journal article" date="2013" name="Proc. Natl. Acad. Sci. U.S.A.">
        <title>Genome structure and metabolic features in the red seaweed Chondrus crispus shed light on evolution of the Archaeplastida.</title>
        <authorList>
            <person name="Collen J."/>
            <person name="Porcel B."/>
            <person name="Carre W."/>
            <person name="Ball S.G."/>
            <person name="Chaparro C."/>
            <person name="Tonon T."/>
            <person name="Barbeyron T."/>
            <person name="Michel G."/>
            <person name="Noel B."/>
            <person name="Valentin K."/>
            <person name="Elias M."/>
            <person name="Artiguenave F."/>
            <person name="Arun A."/>
            <person name="Aury J.M."/>
            <person name="Barbosa-Neto J.F."/>
            <person name="Bothwell J.H."/>
            <person name="Bouget F.Y."/>
            <person name="Brillet L."/>
            <person name="Cabello-Hurtado F."/>
            <person name="Capella-Gutierrez S."/>
            <person name="Charrier B."/>
            <person name="Cladiere L."/>
            <person name="Cock J.M."/>
            <person name="Coelho S.M."/>
            <person name="Colleoni C."/>
            <person name="Czjzek M."/>
            <person name="Da Silva C."/>
            <person name="Delage L."/>
            <person name="Denoeud F."/>
            <person name="Deschamps P."/>
            <person name="Dittami S.M."/>
            <person name="Gabaldon T."/>
            <person name="Gachon C.M."/>
            <person name="Groisillier A."/>
            <person name="Herve C."/>
            <person name="Jabbari K."/>
            <person name="Katinka M."/>
            <person name="Kloareg B."/>
            <person name="Kowalczyk N."/>
            <person name="Labadie K."/>
            <person name="Leblanc C."/>
            <person name="Lopez P.J."/>
            <person name="McLachlan D.H."/>
            <person name="Meslet-Cladiere L."/>
            <person name="Moustafa A."/>
            <person name="Nehr Z."/>
            <person name="Nyvall Collen P."/>
            <person name="Panaud O."/>
            <person name="Partensky F."/>
            <person name="Poulain J."/>
            <person name="Rensing S.A."/>
            <person name="Rousvoal S."/>
            <person name="Samson G."/>
            <person name="Symeonidi A."/>
            <person name="Weissenbach J."/>
            <person name="Zambounis A."/>
            <person name="Wincker P."/>
            <person name="Boyen C."/>
        </authorList>
    </citation>
    <scope>NUCLEOTIDE SEQUENCE [LARGE SCALE GENOMIC DNA]</scope>
    <source>
        <strain evidence="2">cv. Stackhouse</strain>
    </source>
</reference>
<gene>
    <name evidence="1" type="ORF">CHC_T00006879001</name>
</gene>
<evidence type="ECO:0000313" key="2">
    <source>
        <dbReference type="Proteomes" id="UP000012073"/>
    </source>
</evidence>
<dbReference type="Proteomes" id="UP000012073">
    <property type="component" value="Unassembled WGS sequence"/>
</dbReference>
<dbReference type="EMBL" id="HG002094">
    <property type="protein sequence ID" value="CDF39918.1"/>
    <property type="molecule type" value="Genomic_DNA"/>
</dbReference>
<proteinExistence type="predicted"/>
<dbReference type="GeneID" id="17317928"/>
<sequence>MKSLKSPEAKAIRRVGWFHPEGPSGIANCRHAGV</sequence>
<protein>
    <submittedName>
        <fullName evidence="1">Uncharacterized protein</fullName>
    </submittedName>
</protein>
<organism evidence="1 2">
    <name type="scientific">Chondrus crispus</name>
    <name type="common">Carrageen Irish moss</name>
    <name type="synonym">Polymorpha crispa</name>
    <dbReference type="NCBI Taxonomy" id="2769"/>
    <lineage>
        <taxon>Eukaryota</taxon>
        <taxon>Rhodophyta</taxon>
        <taxon>Florideophyceae</taxon>
        <taxon>Rhodymeniophycidae</taxon>
        <taxon>Gigartinales</taxon>
        <taxon>Gigartinaceae</taxon>
        <taxon>Chondrus</taxon>
    </lineage>
</organism>
<dbReference type="Gramene" id="CDF39918">
    <property type="protein sequence ID" value="CDF39918"/>
    <property type="gene ID" value="CHC_T00006879001"/>
</dbReference>
<dbReference type="AlphaFoldDB" id="R7QQ75"/>
<dbReference type="RefSeq" id="XP_005710212.1">
    <property type="nucleotide sequence ID" value="XM_005710155.1"/>
</dbReference>
<evidence type="ECO:0000313" key="1">
    <source>
        <dbReference type="EMBL" id="CDF39918.1"/>
    </source>
</evidence>
<keyword evidence="2" id="KW-1185">Reference proteome</keyword>
<accession>R7QQ75</accession>